<keyword evidence="2" id="KW-1185">Reference proteome</keyword>
<evidence type="ECO:0000313" key="1">
    <source>
        <dbReference type="EMBL" id="CAK5056981.1"/>
    </source>
</evidence>
<proteinExistence type="predicted"/>
<accession>A0ACB0YPN0</accession>
<dbReference type="EMBL" id="CAVMJV010000016">
    <property type="protein sequence ID" value="CAK5056981.1"/>
    <property type="molecule type" value="Genomic_DNA"/>
</dbReference>
<gene>
    <name evidence="1" type="ORF">MENTE1834_LOCUS15064</name>
</gene>
<sequence length="98" mass="11412">MRPSRGKEVVESHHSANRQNCPPPLPLGHLNEKFPELYFELAELSYLIHIFKQIEIETFNNNAGMLNILKGLSQLRFQEGTPQYILVDNMFEKIEMVK</sequence>
<comment type="caution">
    <text evidence="1">The sequence shown here is derived from an EMBL/GenBank/DDBJ whole genome shotgun (WGS) entry which is preliminary data.</text>
</comment>
<organism evidence="1 2">
    <name type="scientific">Meloidogyne enterolobii</name>
    <name type="common">Root-knot nematode worm</name>
    <name type="synonym">Meloidogyne mayaguensis</name>
    <dbReference type="NCBI Taxonomy" id="390850"/>
    <lineage>
        <taxon>Eukaryota</taxon>
        <taxon>Metazoa</taxon>
        <taxon>Ecdysozoa</taxon>
        <taxon>Nematoda</taxon>
        <taxon>Chromadorea</taxon>
        <taxon>Rhabditida</taxon>
        <taxon>Tylenchina</taxon>
        <taxon>Tylenchomorpha</taxon>
        <taxon>Tylenchoidea</taxon>
        <taxon>Meloidogynidae</taxon>
        <taxon>Meloidogyninae</taxon>
        <taxon>Meloidogyne</taxon>
    </lineage>
</organism>
<dbReference type="Proteomes" id="UP001497535">
    <property type="component" value="Unassembled WGS sequence"/>
</dbReference>
<reference evidence="1" key="1">
    <citation type="submission" date="2023-11" db="EMBL/GenBank/DDBJ databases">
        <authorList>
            <person name="Poullet M."/>
        </authorList>
    </citation>
    <scope>NUCLEOTIDE SEQUENCE</scope>
    <source>
        <strain evidence="1">E1834</strain>
    </source>
</reference>
<protein>
    <submittedName>
        <fullName evidence="1">Uncharacterized protein</fullName>
    </submittedName>
</protein>
<name>A0ACB0YPN0_MELEN</name>
<evidence type="ECO:0000313" key="2">
    <source>
        <dbReference type="Proteomes" id="UP001497535"/>
    </source>
</evidence>